<evidence type="ECO:0000313" key="2">
    <source>
        <dbReference type="EMBL" id="GIH16709.1"/>
    </source>
</evidence>
<reference evidence="2" key="1">
    <citation type="submission" date="2021-01" db="EMBL/GenBank/DDBJ databases">
        <title>Whole genome shotgun sequence of Rugosimonospora africana NBRC 104875.</title>
        <authorList>
            <person name="Komaki H."/>
            <person name="Tamura T."/>
        </authorList>
    </citation>
    <scope>NUCLEOTIDE SEQUENCE</scope>
    <source>
        <strain evidence="2">NBRC 104875</strain>
    </source>
</reference>
<protein>
    <submittedName>
        <fullName evidence="2">Uncharacterized protein</fullName>
    </submittedName>
</protein>
<name>A0A8J3QUD6_9ACTN</name>
<comment type="caution">
    <text evidence="2">The sequence shown here is derived from an EMBL/GenBank/DDBJ whole genome shotgun (WGS) entry which is preliminary data.</text>
</comment>
<dbReference type="AlphaFoldDB" id="A0A8J3QUD6"/>
<feature type="region of interest" description="Disordered" evidence="1">
    <location>
        <begin position="91"/>
        <end position="111"/>
    </location>
</feature>
<keyword evidence="3" id="KW-1185">Reference proteome</keyword>
<sequence>MIRVCDKPNPPGSEGTYGWAHVVHGIRTARAAVLPIRVEHEVVHDELTAALEQIAQTRLAGRTFEHVVLVDPEYVAAYGAIASTAVRRRRRIGPSSSRGGVASARRSACGR</sequence>
<evidence type="ECO:0000256" key="1">
    <source>
        <dbReference type="SAM" id="MobiDB-lite"/>
    </source>
</evidence>
<dbReference type="Proteomes" id="UP000642748">
    <property type="component" value="Unassembled WGS sequence"/>
</dbReference>
<gene>
    <name evidence="2" type="ORF">Raf01_48810</name>
</gene>
<proteinExistence type="predicted"/>
<dbReference type="EMBL" id="BONZ01000045">
    <property type="protein sequence ID" value="GIH16709.1"/>
    <property type="molecule type" value="Genomic_DNA"/>
</dbReference>
<accession>A0A8J3QUD6</accession>
<feature type="compositionally biased region" description="Low complexity" evidence="1">
    <location>
        <begin position="93"/>
        <end position="111"/>
    </location>
</feature>
<evidence type="ECO:0000313" key="3">
    <source>
        <dbReference type="Proteomes" id="UP000642748"/>
    </source>
</evidence>
<organism evidence="2 3">
    <name type="scientific">Rugosimonospora africana</name>
    <dbReference type="NCBI Taxonomy" id="556532"/>
    <lineage>
        <taxon>Bacteria</taxon>
        <taxon>Bacillati</taxon>
        <taxon>Actinomycetota</taxon>
        <taxon>Actinomycetes</taxon>
        <taxon>Micromonosporales</taxon>
        <taxon>Micromonosporaceae</taxon>
        <taxon>Rugosimonospora</taxon>
    </lineage>
</organism>